<gene>
    <name evidence="4" type="ORF">CTheo_1819</name>
</gene>
<proteinExistence type="predicted"/>
<evidence type="ECO:0000313" key="4">
    <source>
        <dbReference type="EMBL" id="KAB5594672.1"/>
    </source>
</evidence>
<evidence type="ECO:0000259" key="3">
    <source>
        <dbReference type="PROSITE" id="PS50157"/>
    </source>
</evidence>
<feature type="region of interest" description="Disordered" evidence="2">
    <location>
        <begin position="170"/>
        <end position="204"/>
    </location>
</feature>
<dbReference type="SMART" id="SM00355">
    <property type="entry name" value="ZnF_C2H2"/>
    <property type="match status" value="1"/>
</dbReference>
<keyword evidence="1" id="KW-0479">Metal-binding</keyword>
<dbReference type="EMBL" id="SSOP01000017">
    <property type="protein sequence ID" value="KAB5594672.1"/>
    <property type="molecule type" value="Genomic_DNA"/>
</dbReference>
<dbReference type="SUPFAM" id="SSF57667">
    <property type="entry name" value="beta-beta-alpha zinc fingers"/>
    <property type="match status" value="1"/>
</dbReference>
<evidence type="ECO:0000313" key="5">
    <source>
        <dbReference type="Proteomes" id="UP000383932"/>
    </source>
</evidence>
<feature type="domain" description="C2H2-type" evidence="3">
    <location>
        <begin position="243"/>
        <end position="272"/>
    </location>
</feature>
<sequence>MFPSIQAPLSCIRSTTDEAISIGERCRPIFFLQFDTYTPLDFTVTPSWSATPALSPASSFAVSPTISSESLVSSGPATPTDVHPHLTKSIPAPHYHAWSAPPTDTPDYFATPRGPENSEMQTATSQMCHTQSTTSEFQTHESRLSLQLCKSRKMIDPLNSVSRELINEMENQCSLSMPPRPRSKRPRDPRAASEPSGTSNRQQALTMHCSVPTKSHGPVSANYRQLSTREAKSLKLDPHRRYFKCLVDGCDRVFGRKSNVENHIRAHLDDKPFVCSLNTW</sequence>
<keyword evidence="1" id="KW-0862">Zinc</keyword>
<dbReference type="PROSITE" id="PS50157">
    <property type="entry name" value="ZINC_FINGER_C2H2_2"/>
    <property type="match status" value="1"/>
</dbReference>
<feature type="compositionally biased region" description="Polar residues" evidence="2">
    <location>
        <begin position="195"/>
        <end position="204"/>
    </location>
</feature>
<dbReference type="PROSITE" id="PS00028">
    <property type="entry name" value="ZINC_FINGER_C2H2_1"/>
    <property type="match status" value="1"/>
</dbReference>
<name>A0A5N5QSC8_9AGAM</name>
<organism evidence="4 5">
    <name type="scientific">Ceratobasidium theobromae</name>
    <dbReference type="NCBI Taxonomy" id="1582974"/>
    <lineage>
        <taxon>Eukaryota</taxon>
        <taxon>Fungi</taxon>
        <taxon>Dikarya</taxon>
        <taxon>Basidiomycota</taxon>
        <taxon>Agaricomycotina</taxon>
        <taxon>Agaricomycetes</taxon>
        <taxon>Cantharellales</taxon>
        <taxon>Ceratobasidiaceae</taxon>
        <taxon>Ceratobasidium</taxon>
    </lineage>
</organism>
<dbReference type="Gene3D" id="3.30.160.60">
    <property type="entry name" value="Classic Zinc Finger"/>
    <property type="match status" value="1"/>
</dbReference>
<evidence type="ECO:0000256" key="1">
    <source>
        <dbReference type="PROSITE-ProRule" id="PRU00042"/>
    </source>
</evidence>
<accession>A0A5N5QSC8</accession>
<keyword evidence="5" id="KW-1185">Reference proteome</keyword>
<dbReference type="Proteomes" id="UP000383932">
    <property type="component" value="Unassembled WGS sequence"/>
</dbReference>
<dbReference type="GO" id="GO:0008270">
    <property type="term" value="F:zinc ion binding"/>
    <property type="evidence" value="ECO:0007669"/>
    <property type="project" value="UniProtKB-KW"/>
</dbReference>
<dbReference type="OrthoDB" id="8117402at2759"/>
<protein>
    <submittedName>
        <fullName evidence="4">Metallothionein expression activator</fullName>
    </submittedName>
</protein>
<comment type="caution">
    <text evidence="4">The sequence shown here is derived from an EMBL/GenBank/DDBJ whole genome shotgun (WGS) entry which is preliminary data.</text>
</comment>
<dbReference type="InterPro" id="IPR013087">
    <property type="entry name" value="Znf_C2H2_type"/>
</dbReference>
<dbReference type="InterPro" id="IPR036236">
    <property type="entry name" value="Znf_C2H2_sf"/>
</dbReference>
<evidence type="ECO:0000256" key="2">
    <source>
        <dbReference type="SAM" id="MobiDB-lite"/>
    </source>
</evidence>
<dbReference type="AlphaFoldDB" id="A0A5N5QSC8"/>
<keyword evidence="1" id="KW-0863">Zinc-finger</keyword>
<reference evidence="4 5" key="1">
    <citation type="journal article" date="2019" name="Fungal Biol. Biotechnol.">
        <title>Draft genome sequence of fastidious pathogen Ceratobasidium theobromae, which causes vascular-streak dieback in Theobroma cacao.</title>
        <authorList>
            <person name="Ali S.S."/>
            <person name="Asman A."/>
            <person name="Shao J."/>
            <person name="Firmansyah A.P."/>
            <person name="Susilo A.W."/>
            <person name="Rosmana A."/>
            <person name="McMahon P."/>
            <person name="Junaid M."/>
            <person name="Guest D."/>
            <person name="Kheng T.Y."/>
            <person name="Meinhardt L.W."/>
            <person name="Bailey B.A."/>
        </authorList>
    </citation>
    <scope>NUCLEOTIDE SEQUENCE [LARGE SCALE GENOMIC DNA]</scope>
    <source>
        <strain evidence="4 5">CT2</strain>
    </source>
</reference>